<feature type="transmembrane region" description="Helical" evidence="1">
    <location>
        <begin position="485"/>
        <end position="508"/>
    </location>
</feature>
<name>A0A853HXP0_9GAMM</name>
<feature type="transmembrane region" description="Helical" evidence="1">
    <location>
        <begin position="528"/>
        <end position="545"/>
    </location>
</feature>
<comment type="caution">
    <text evidence="2">The sequence shown here is derived from an EMBL/GenBank/DDBJ whole genome shotgun (WGS) entry which is preliminary data.</text>
</comment>
<evidence type="ECO:0000313" key="3">
    <source>
        <dbReference type="Proteomes" id="UP000569732"/>
    </source>
</evidence>
<keyword evidence="1" id="KW-0472">Membrane</keyword>
<sequence length="546" mass="63052">MEPYFGDSAQSWLAEYILPFKSDYDTSLDNGYDGIIFINFSLEGLRRIVSTLKLGKTGFSFIITNQGNIVSYPSSGVMGKNIHNLTGSHQLLSIISKHMDTNKLIKFKHPIHGRECWLTLERIAGTNAILGAVILADELRDYSFSQDKVEKLILFFLLVFLVTLFALIVRQNSLIHYWVQLSTVIAIFLFGYLIYLWYSELTQHIATEHDSIQVVDTEGLNTILRNRKLITQQKNRRSLKLNAFSNKDVRVGIYIQAMQFLDANNIEVTGKIWQQSDITQIKETPDFIIANAQTITWKKIHEYQGYSLWYFNATLRQPFSHTTFPFDTENVRIKFLPKLHQKSLRLIPDFTGYSELSPDTLPGVSHDLIVNGWQLTKSYFSYREPEPQVTLGRPEQLSILDEPQLQFNLQVQREITGPIITHIFPILVVSLLIFCILMLWSKCEQQVSLWGFSTSMVLEYCAALFFILVISHVSLREALQAKGMIYLEFFYFITYVMIIITATCAVLYTSVISIHFLDYQESFIPKLIYWPSFFGSCVLVTLIQFW</sequence>
<feature type="transmembrane region" description="Helical" evidence="1">
    <location>
        <begin position="175"/>
        <end position="198"/>
    </location>
</feature>
<protein>
    <recommendedName>
        <fullName evidence="4">Cache domain-containing protein</fullName>
    </recommendedName>
</protein>
<evidence type="ECO:0008006" key="4">
    <source>
        <dbReference type="Google" id="ProtNLM"/>
    </source>
</evidence>
<dbReference type="Proteomes" id="UP000569732">
    <property type="component" value="Unassembled WGS sequence"/>
</dbReference>
<feature type="transmembrane region" description="Helical" evidence="1">
    <location>
        <begin position="152"/>
        <end position="169"/>
    </location>
</feature>
<feature type="transmembrane region" description="Helical" evidence="1">
    <location>
        <begin position="452"/>
        <end position="473"/>
    </location>
</feature>
<keyword evidence="1" id="KW-1133">Transmembrane helix</keyword>
<organism evidence="2 3">
    <name type="scientific">Spartinivicinus marinus</name>
    <dbReference type="NCBI Taxonomy" id="2994442"/>
    <lineage>
        <taxon>Bacteria</taxon>
        <taxon>Pseudomonadati</taxon>
        <taxon>Pseudomonadota</taxon>
        <taxon>Gammaproteobacteria</taxon>
        <taxon>Oceanospirillales</taxon>
        <taxon>Zooshikellaceae</taxon>
        <taxon>Spartinivicinus</taxon>
    </lineage>
</organism>
<dbReference type="AlphaFoldDB" id="A0A853HXP0"/>
<evidence type="ECO:0000256" key="1">
    <source>
        <dbReference type="SAM" id="Phobius"/>
    </source>
</evidence>
<evidence type="ECO:0000313" key="2">
    <source>
        <dbReference type="EMBL" id="NYZ65129.1"/>
    </source>
</evidence>
<keyword evidence="1" id="KW-0812">Transmembrane</keyword>
<reference evidence="2 3" key="1">
    <citation type="submission" date="2020-07" db="EMBL/GenBank/DDBJ databases">
        <title>Endozoicomonas sp. nov., isolated from sediment.</title>
        <authorList>
            <person name="Gu T."/>
        </authorList>
    </citation>
    <scope>NUCLEOTIDE SEQUENCE [LARGE SCALE GENOMIC DNA]</scope>
    <source>
        <strain evidence="2 3">SM1973</strain>
    </source>
</reference>
<accession>A0A853HXP0</accession>
<dbReference type="CDD" id="cd12912">
    <property type="entry name" value="PDC2_MCP_like"/>
    <property type="match status" value="1"/>
</dbReference>
<feature type="transmembrane region" description="Helical" evidence="1">
    <location>
        <begin position="419"/>
        <end position="440"/>
    </location>
</feature>
<dbReference type="Gene3D" id="3.30.450.20">
    <property type="entry name" value="PAS domain"/>
    <property type="match status" value="1"/>
</dbReference>
<dbReference type="EMBL" id="JACCKB010000003">
    <property type="protein sequence ID" value="NYZ65129.1"/>
    <property type="molecule type" value="Genomic_DNA"/>
</dbReference>
<proteinExistence type="predicted"/>
<gene>
    <name evidence="2" type="ORF">H0A36_03850</name>
</gene>
<keyword evidence="3" id="KW-1185">Reference proteome</keyword>